<gene>
    <name evidence="2" type="ORF">G5C65_22125</name>
</gene>
<feature type="region of interest" description="Disordered" evidence="1">
    <location>
        <begin position="202"/>
        <end position="225"/>
    </location>
</feature>
<evidence type="ECO:0000313" key="3">
    <source>
        <dbReference type="Proteomes" id="UP000477722"/>
    </source>
</evidence>
<comment type="caution">
    <text evidence="2">The sequence shown here is derived from an EMBL/GenBank/DDBJ whole genome shotgun (WGS) entry which is preliminary data.</text>
</comment>
<evidence type="ECO:0000256" key="1">
    <source>
        <dbReference type="SAM" id="MobiDB-lite"/>
    </source>
</evidence>
<dbReference type="EMBL" id="JAAKZZ010000254">
    <property type="protein sequence ID" value="NGO71007.1"/>
    <property type="molecule type" value="Genomic_DNA"/>
</dbReference>
<dbReference type="AlphaFoldDB" id="A0A6G4X2C8"/>
<organism evidence="2 3">
    <name type="scientific">Streptomyces boncukensis</name>
    <dbReference type="NCBI Taxonomy" id="2711219"/>
    <lineage>
        <taxon>Bacteria</taxon>
        <taxon>Bacillati</taxon>
        <taxon>Actinomycetota</taxon>
        <taxon>Actinomycetes</taxon>
        <taxon>Kitasatosporales</taxon>
        <taxon>Streptomycetaceae</taxon>
        <taxon>Streptomyces</taxon>
    </lineage>
</organism>
<name>A0A6G4X2C8_9ACTN</name>
<proteinExistence type="predicted"/>
<keyword evidence="3" id="KW-1185">Reference proteome</keyword>
<reference evidence="2 3" key="1">
    <citation type="submission" date="2020-02" db="EMBL/GenBank/DDBJ databases">
        <title>Whole-genome analyses of novel actinobacteria.</title>
        <authorList>
            <person name="Sahin N."/>
            <person name="Tatar D."/>
        </authorList>
    </citation>
    <scope>NUCLEOTIDE SEQUENCE [LARGE SCALE GENOMIC DNA]</scope>
    <source>
        <strain evidence="2 3">SB3404</strain>
    </source>
</reference>
<feature type="compositionally biased region" description="Polar residues" evidence="1">
    <location>
        <begin position="202"/>
        <end position="211"/>
    </location>
</feature>
<accession>A0A6G4X2C8</accession>
<feature type="non-terminal residue" evidence="2">
    <location>
        <position position="1"/>
    </location>
</feature>
<dbReference type="Proteomes" id="UP000477722">
    <property type="component" value="Unassembled WGS sequence"/>
</dbReference>
<evidence type="ECO:0000313" key="2">
    <source>
        <dbReference type="EMBL" id="NGO71007.1"/>
    </source>
</evidence>
<protein>
    <submittedName>
        <fullName evidence="2">Zinc ribbon domain-containing protein</fullName>
    </submittedName>
</protein>
<sequence>AQVDALKRAPEESARPYLAVHSTGWGGELVTSLFLRFVRSDTNLYVEAVPTVLCPLQDRYRIIDELFPRPSLSEFVGLLGQSAVSTPFVLLAAPGHAVGGFFPDRGLRERLRKQKRLITQLEVFDYGARNSVRQLASMHEHRRYFQKADSVMVRKSVQQRVLDALVEFAEEHGIDAGELKRSQEVIVNNGIIAAEGAKVESSSVASGTKSRVSAMFQRGPRSTNE</sequence>